<organism evidence="1 2">
    <name type="scientific">Mythimna loreyi</name>
    <dbReference type="NCBI Taxonomy" id="667449"/>
    <lineage>
        <taxon>Eukaryota</taxon>
        <taxon>Metazoa</taxon>
        <taxon>Ecdysozoa</taxon>
        <taxon>Arthropoda</taxon>
        <taxon>Hexapoda</taxon>
        <taxon>Insecta</taxon>
        <taxon>Pterygota</taxon>
        <taxon>Neoptera</taxon>
        <taxon>Endopterygota</taxon>
        <taxon>Lepidoptera</taxon>
        <taxon>Glossata</taxon>
        <taxon>Ditrysia</taxon>
        <taxon>Noctuoidea</taxon>
        <taxon>Noctuidae</taxon>
        <taxon>Noctuinae</taxon>
        <taxon>Hadenini</taxon>
        <taxon>Mythimna</taxon>
    </lineage>
</organism>
<keyword evidence="2" id="KW-1185">Reference proteome</keyword>
<name>A0ACC2QJU2_9NEOP</name>
<sequence>MNMESPVRICLGAALVVNLLLLSGTTVSGSAIPDTSTTVKDERAPRYGRVNGTWLSRNRPKTPDVSLNELNPKDSTSEEHTEKNAKYKDRGRVRFQTQVKSSTENPPKRVRSTQKPTLVIVTPTAETKKPAEIVDSMRNFKKTKLPGFISSTTPVTVKEETHSEEAFEDEEDEEERESFEKFTSGKFDTDFFTIPSFNYGDDFTHDLDNESSDNKVKNEYSSPSYGGFSSFFPHEASYGYKDTTHDIFKSESFIDFSSDLTTPKNDYFDQKFQKISTSIIKNLDTIKTKTSSPNTTNFHIIKENIGMDKMNNNTPTNKSTVFIKNTKEIRLLDSDGANSNKELSDVQGTSIYYEMSVLSTETYAITHDEDCDNESLPIPTQSTSAEEELASLRASQGSIPAATRPALPDPIPESISVSPTSYLPLSSVLPVLDSINSIPVSTQNSISSTERVTKKFSSNFNRNRSYSKRLNINNNKDSPNSVTVKPEYISSTSQSPRLQSRKFYHTTPKNRPTWMAPRRNITKVYHRPTHPTTIYSEHFSIKDKTTPLPRQPSRTTLTTVSSEIDPVLQSDTSGPKKVVHSQAISDNTVPSLWKRGSTRFATSTATSTEVETESEWQIPPTSTAWALASLRSPPPSPSAVNKTVSAQKNVDENELQKVGELLDKKETTTATTISTTASAISNDIIPKKITEVVQNKLPSAPVSPSSEVHTEAVTETKSDLRLPAESNISVQNSANPTATENTNIITNQTEQSWVPVTEVEDTTEVMNNTEKETIPPVDATRSTGFESITKLPADVTTPQDETVASSEVNQTVTEEKPNTTTDYEITTIRFSYVPTEVVETETPTVDSTTPSMWHPVFPTRTRITTLEDNPITTYRPKYTTTETVEETTTIISESTSPIEVSSQILENTTSQVSETTEIPAETTETPTELPTTTILPTQPPTEVVTTETTTVVMPITTQPTTETQTVEVTQVPTTQVPSTTSTSSETEDTTTIVIEVVTEINTEKEQIITSTTTTAPETTETSSESETDCTEENSQSNEVITQETVKPTTTEAVTTEAETTRPTTVAATTKIEEKTTYIPPTTTIREETTTQRNAKIHDTTVVDTTTESEYTTKVPGGYEDLTTYAGEMTTESSRLGNEDNGSGAAVAIAVSTIGVIALILLIGLLLVVRRRGRRGIYAQRCTPVSLDAYSLDSVSVGHRKGNHRLRASKRSYGNPAYDDEVTSHPMQYAALANFAMDVESMTAEFSEIPSVTVRPDEVPPGCEDKNRYSNVLPLPETRVPLKRLGNDPTTEYINANFVTGPGNIRNYYIASQAPLSNTVIDFWRMIWEQNSRLIVMLTEYMENGVEKCYEYLPPSEITDNKRIFGDFKIILKKREQRDKYAVSSVQLINLSTRTWREITHLWYFWPAKGVPDDYDSVIDFLCEMRSYMKISQTAKEYDEEGVEVIYGDQNRSSFSNLSKLRSDESGSGNGINVYSPARAEEQLRRAAPTNGTLGRMKAASEIEGIRPCVVTCASGAGRSAALIALDISARALPAAADVPRVVRQLRAQRPHSLSNRHHYIFVYKVLSEYGNKMLGVGVDTI</sequence>
<accession>A0ACC2QJU2</accession>
<gene>
    <name evidence="1" type="ORF">PYW08_002926</name>
</gene>
<evidence type="ECO:0000313" key="2">
    <source>
        <dbReference type="Proteomes" id="UP001231649"/>
    </source>
</evidence>
<reference evidence="1" key="1">
    <citation type="submission" date="2023-03" db="EMBL/GenBank/DDBJ databases">
        <title>Chromosome-level genomes of two armyworms, Mythimna separata and Mythimna loreyi, provide insights into the biosynthesis and reception of sex pheromones.</title>
        <authorList>
            <person name="Zhao H."/>
        </authorList>
    </citation>
    <scope>NUCLEOTIDE SEQUENCE</scope>
    <source>
        <strain evidence="1">BeijingLab</strain>
    </source>
</reference>
<dbReference type="Proteomes" id="UP001231649">
    <property type="component" value="Chromosome 13"/>
</dbReference>
<dbReference type="EMBL" id="CM056789">
    <property type="protein sequence ID" value="KAJ8718689.1"/>
    <property type="molecule type" value="Genomic_DNA"/>
</dbReference>
<evidence type="ECO:0000313" key="1">
    <source>
        <dbReference type="EMBL" id="KAJ8718689.1"/>
    </source>
</evidence>
<protein>
    <submittedName>
        <fullName evidence="1">Uncharacterized protein</fullName>
    </submittedName>
</protein>
<proteinExistence type="predicted"/>
<comment type="caution">
    <text evidence="1">The sequence shown here is derived from an EMBL/GenBank/DDBJ whole genome shotgun (WGS) entry which is preliminary data.</text>
</comment>